<keyword evidence="2" id="KW-1185">Reference proteome</keyword>
<dbReference type="OrthoDB" id="9802901at2"/>
<gene>
    <name evidence="1" type="ORF">BBP83_08660</name>
</gene>
<evidence type="ECO:0000313" key="2">
    <source>
        <dbReference type="Proteomes" id="UP000186553"/>
    </source>
</evidence>
<dbReference type="CDD" id="cd00085">
    <property type="entry name" value="HNHc"/>
    <property type="match status" value="1"/>
</dbReference>
<dbReference type="AlphaFoldDB" id="A0A1C3CVB0"/>
<keyword evidence="1" id="KW-0255">Endonuclease</keyword>
<keyword evidence="1" id="KW-0378">Hydrolase</keyword>
<comment type="caution">
    <text evidence="1">The sequence shown here is derived from an EMBL/GenBank/DDBJ whole genome shotgun (WGS) entry which is preliminary data.</text>
</comment>
<sequence length="137" mass="15999">MQLNKKQRAELKMKYDGHCAYCGCELGDKWHADHIEAVDRVLAWCPKRGVKSTGEMHKPHLDTIENLNPSCVPCNINKHSMSLESWRKSIEHYRDVQLLRDSTHARHLHRFGLIEIKPDPVVFFFEKRGASDQHLTR</sequence>
<name>A0A1C3CVB0_9GAMM</name>
<reference evidence="1 2" key="1">
    <citation type="submission" date="2016-07" db="EMBL/GenBank/DDBJ databases">
        <title>Acinetobacter sp. ANC 4603.</title>
        <authorList>
            <person name="Radolfova-Krizova L."/>
            <person name="Nemec A."/>
        </authorList>
    </citation>
    <scope>NUCLEOTIDE SEQUENCE [LARGE SCALE GENOMIC DNA]</scope>
    <source>
        <strain evidence="1 2">ANC 4603</strain>
    </source>
</reference>
<dbReference type="EMBL" id="MBDL01000010">
    <property type="protein sequence ID" value="ODA12626.1"/>
    <property type="molecule type" value="Genomic_DNA"/>
</dbReference>
<protein>
    <submittedName>
        <fullName evidence="1">HNH endonuclease</fullName>
    </submittedName>
</protein>
<dbReference type="STRING" id="1891224.BBP83_08660"/>
<evidence type="ECO:0000313" key="1">
    <source>
        <dbReference type="EMBL" id="ODA12626.1"/>
    </source>
</evidence>
<proteinExistence type="predicted"/>
<accession>A0A1C3CVB0</accession>
<dbReference type="Proteomes" id="UP000186553">
    <property type="component" value="Unassembled WGS sequence"/>
</dbReference>
<dbReference type="InterPro" id="IPR003615">
    <property type="entry name" value="HNH_nuc"/>
</dbReference>
<keyword evidence="1" id="KW-0540">Nuclease</keyword>
<dbReference type="RefSeq" id="WP_068887951.1">
    <property type="nucleotide sequence ID" value="NZ_CBCRUU010000012.1"/>
</dbReference>
<organism evidence="1 2">
    <name type="scientific">Acinetobacter celticus</name>
    <dbReference type="NCBI Taxonomy" id="1891224"/>
    <lineage>
        <taxon>Bacteria</taxon>
        <taxon>Pseudomonadati</taxon>
        <taxon>Pseudomonadota</taxon>
        <taxon>Gammaproteobacteria</taxon>
        <taxon>Moraxellales</taxon>
        <taxon>Moraxellaceae</taxon>
        <taxon>Acinetobacter</taxon>
    </lineage>
</organism>
<dbReference type="GO" id="GO:0004519">
    <property type="term" value="F:endonuclease activity"/>
    <property type="evidence" value="ECO:0007669"/>
    <property type="project" value="UniProtKB-KW"/>
</dbReference>
<dbReference type="Gene3D" id="1.10.30.50">
    <property type="match status" value="1"/>
</dbReference>